<evidence type="ECO:0000313" key="4">
    <source>
        <dbReference type="Proteomes" id="UP001237595"/>
    </source>
</evidence>
<comment type="caution">
    <text evidence="3">The sequence shown here is derived from an EMBL/GenBank/DDBJ whole genome shotgun (WGS) entry which is preliminary data.</text>
</comment>
<dbReference type="InterPro" id="IPR019921">
    <property type="entry name" value="Lucif-like_OxRdtase_Rv2161c"/>
</dbReference>
<dbReference type="InterPro" id="IPR011251">
    <property type="entry name" value="Luciferase-like_dom"/>
</dbReference>
<dbReference type="Proteomes" id="UP001237595">
    <property type="component" value="Unassembled WGS sequence"/>
</dbReference>
<keyword evidence="1 3" id="KW-0560">Oxidoreductase</keyword>
<dbReference type="EC" id="1.-.-.-" evidence="3"/>
<dbReference type="PANTHER" id="PTHR43244">
    <property type="match status" value="1"/>
</dbReference>
<keyword evidence="4" id="KW-1185">Reference proteome</keyword>
<dbReference type="RefSeq" id="WP_281456494.1">
    <property type="nucleotide sequence ID" value="NZ_JASAOF010000009.1"/>
</dbReference>
<dbReference type="Pfam" id="PF00296">
    <property type="entry name" value="Bac_luciferase"/>
    <property type="match status" value="1"/>
</dbReference>
<dbReference type="InterPro" id="IPR050564">
    <property type="entry name" value="F420-G6PD/mer"/>
</dbReference>
<dbReference type="Gene3D" id="3.20.20.30">
    <property type="entry name" value="Luciferase-like domain"/>
    <property type="match status" value="1"/>
</dbReference>
<evidence type="ECO:0000313" key="3">
    <source>
        <dbReference type="EMBL" id="MDI2030182.1"/>
    </source>
</evidence>
<organism evidence="3 4">
    <name type="scientific">Saccharopolyspora ipomoeae</name>
    <dbReference type="NCBI Taxonomy" id="3042027"/>
    <lineage>
        <taxon>Bacteria</taxon>
        <taxon>Bacillati</taxon>
        <taxon>Actinomycetota</taxon>
        <taxon>Actinomycetes</taxon>
        <taxon>Pseudonocardiales</taxon>
        <taxon>Pseudonocardiaceae</taxon>
        <taxon>Saccharopolyspora</taxon>
    </lineage>
</organism>
<protein>
    <submittedName>
        <fullName evidence="3">LLM class F420-dependent oxidoreductase</fullName>
        <ecNumber evidence="3">1.-.-.-</ecNumber>
    </submittedName>
</protein>
<evidence type="ECO:0000259" key="2">
    <source>
        <dbReference type="Pfam" id="PF00296"/>
    </source>
</evidence>
<accession>A0ABT6PQ89</accession>
<name>A0ABT6PQ89_9PSEU</name>
<sequence length="287" mass="31113">MKLGGVYFFTDDGPDPVEFAQAAEDRGFDSLFLPEHTHFPVSRESAYPVAYGGGELPSFYLHTLDQIVTLSMIAGATRNLTLGTGICLLAQHDPIAKAKELATLDLLSKGRLVCGVGFGWNREEAEAHGVVWKKRFSIIRDKVKVMQALWTQEVASYDGAEASLAPSWSWPKPAQPRGPKIYLGGAGPTTMRHAAQWADTWYVVPPPHDPTLEESIPQFWKIVDEVGRDRDSISIAVASAPPDPVVLEKYAAQGVERAALWIDPATSPSQGMANLAAVGDVVAAYKG</sequence>
<dbReference type="NCBIfam" id="TIGR03619">
    <property type="entry name" value="F420_Rv2161c"/>
    <property type="match status" value="1"/>
</dbReference>
<dbReference type="InterPro" id="IPR036661">
    <property type="entry name" value="Luciferase-like_sf"/>
</dbReference>
<dbReference type="PANTHER" id="PTHR43244:SF1">
    <property type="entry name" value="5,10-METHYLENETETRAHYDROMETHANOPTERIN REDUCTASE"/>
    <property type="match status" value="1"/>
</dbReference>
<dbReference type="EMBL" id="JASAOF010000009">
    <property type="protein sequence ID" value="MDI2030182.1"/>
    <property type="molecule type" value="Genomic_DNA"/>
</dbReference>
<feature type="domain" description="Luciferase-like" evidence="2">
    <location>
        <begin position="17"/>
        <end position="239"/>
    </location>
</feature>
<reference evidence="3 4" key="1">
    <citation type="submission" date="2023-04" db="EMBL/GenBank/DDBJ databases">
        <title>Draft genome sequence of Saccharopolyspora sp. TS4A08 isolated from sweet potato rhizospheric soil.</title>
        <authorList>
            <person name="Suksaard P."/>
            <person name="Duangmal K."/>
        </authorList>
    </citation>
    <scope>NUCLEOTIDE SEQUENCE [LARGE SCALE GENOMIC DNA]</scope>
    <source>
        <strain evidence="3 4">TS4A08</strain>
    </source>
</reference>
<dbReference type="GO" id="GO:0016491">
    <property type="term" value="F:oxidoreductase activity"/>
    <property type="evidence" value="ECO:0007669"/>
    <property type="project" value="UniProtKB-KW"/>
</dbReference>
<gene>
    <name evidence="3" type="ORF">QFW96_16255</name>
</gene>
<proteinExistence type="predicted"/>
<evidence type="ECO:0000256" key="1">
    <source>
        <dbReference type="ARBA" id="ARBA00023002"/>
    </source>
</evidence>
<dbReference type="SUPFAM" id="SSF51679">
    <property type="entry name" value="Bacterial luciferase-like"/>
    <property type="match status" value="1"/>
</dbReference>